<dbReference type="SUPFAM" id="SSF109854">
    <property type="entry name" value="DinB/YfiT-like putative metalloenzymes"/>
    <property type="match status" value="1"/>
</dbReference>
<feature type="binding site" evidence="3">
    <location>
        <position position="146"/>
    </location>
    <ligand>
        <name>a divalent metal cation</name>
        <dbReference type="ChEBI" id="CHEBI:60240"/>
    </ligand>
</feature>
<feature type="binding site" evidence="3">
    <location>
        <position position="150"/>
    </location>
    <ligand>
        <name>a divalent metal cation</name>
        <dbReference type="ChEBI" id="CHEBI:60240"/>
    </ligand>
</feature>
<keyword evidence="2 3" id="KW-0479">Metal-binding</keyword>
<accession>A3D399</accession>
<dbReference type="PANTHER" id="PTHR37302">
    <property type="entry name" value="SLR1116 PROTEIN"/>
    <property type="match status" value="1"/>
</dbReference>
<gene>
    <name evidence="4" type="ordered locus">Sbal_1703</name>
</gene>
<dbReference type="Proteomes" id="UP000001557">
    <property type="component" value="Chromosome"/>
</dbReference>
<proteinExistence type="inferred from homology"/>
<comment type="similarity">
    <text evidence="1">Belongs to the DinB family.</text>
</comment>
<dbReference type="InterPro" id="IPR034660">
    <property type="entry name" value="DinB/YfiT-like"/>
</dbReference>
<dbReference type="RefSeq" id="WP_011846526.1">
    <property type="nucleotide sequence ID" value="NC_009052.1"/>
</dbReference>
<dbReference type="OrthoDB" id="9807509at2"/>
<evidence type="ECO:0000313" key="4">
    <source>
        <dbReference type="EMBL" id="ABN61212.1"/>
    </source>
</evidence>
<name>A3D399_SHEB5</name>
<dbReference type="PANTHER" id="PTHR37302:SF1">
    <property type="entry name" value="PROTEIN DINB"/>
    <property type="match status" value="1"/>
</dbReference>
<dbReference type="Gene3D" id="1.20.120.450">
    <property type="entry name" value="dinb family like domain"/>
    <property type="match status" value="1"/>
</dbReference>
<dbReference type="AlphaFoldDB" id="A3D399"/>
<dbReference type="EMBL" id="CP000563">
    <property type="protein sequence ID" value="ABN61212.1"/>
    <property type="molecule type" value="Genomic_DNA"/>
</dbReference>
<protein>
    <submittedName>
        <fullName evidence="4">DinB family protein</fullName>
    </submittedName>
</protein>
<organism evidence="4 5">
    <name type="scientific">Shewanella baltica (strain OS155 / ATCC BAA-1091)</name>
    <dbReference type="NCBI Taxonomy" id="325240"/>
    <lineage>
        <taxon>Bacteria</taxon>
        <taxon>Pseudomonadati</taxon>
        <taxon>Pseudomonadota</taxon>
        <taxon>Gammaproteobacteria</taxon>
        <taxon>Alteromonadales</taxon>
        <taxon>Shewanellaceae</taxon>
        <taxon>Shewanella</taxon>
    </lineage>
</organism>
<evidence type="ECO:0000313" key="5">
    <source>
        <dbReference type="Proteomes" id="UP000001557"/>
    </source>
</evidence>
<dbReference type="InterPro" id="IPR007837">
    <property type="entry name" value="DinB"/>
</dbReference>
<dbReference type="GO" id="GO:0046872">
    <property type="term" value="F:metal ion binding"/>
    <property type="evidence" value="ECO:0007669"/>
    <property type="project" value="UniProtKB-KW"/>
</dbReference>
<evidence type="ECO:0000256" key="1">
    <source>
        <dbReference type="ARBA" id="ARBA00008635"/>
    </source>
</evidence>
<dbReference type="HOGENOM" id="CLU_101283_1_0_6"/>
<sequence>MHLAEHVQLMAQYNESMNVKIYETAATLLGEELSRNQGAFFGSVIGTLNHIAVGDIIWLKRFSVLLQSHHELDVVRAMSQPQSLDSVLCSTLPELYEYRKVLDETIVKLAGLLSEAELCLIFNYTNSKGVTSNKKLFSVLMHFFNHQTHHRGQATTLLSQFGRDVGVTDLVAIIPNV</sequence>
<dbReference type="KEGG" id="sbl:Sbal_1703"/>
<evidence type="ECO:0000256" key="3">
    <source>
        <dbReference type="PIRSR" id="PIRSR607837-1"/>
    </source>
</evidence>
<dbReference type="Pfam" id="PF05163">
    <property type="entry name" value="DinB"/>
    <property type="match status" value="1"/>
</dbReference>
<reference evidence="4 5" key="1">
    <citation type="submission" date="2007-02" db="EMBL/GenBank/DDBJ databases">
        <title>Complete sequence of chromosome of Shewanella baltica OS155.</title>
        <authorList>
            <consortium name="US DOE Joint Genome Institute"/>
            <person name="Copeland A."/>
            <person name="Lucas S."/>
            <person name="Lapidus A."/>
            <person name="Barry K."/>
            <person name="Detter J.C."/>
            <person name="Glavina del Rio T."/>
            <person name="Hammon N."/>
            <person name="Israni S."/>
            <person name="Dalin E."/>
            <person name="Tice H."/>
            <person name="Pitluck S."/>
            <person name="Sims D.R."/>
            <person name="Brettin T."/>
            <person name="Bruce D."/>
            <person name="Han C."/>
            <person name="Tapia R."/>
            <person name="Brainard J."/>
            <person name="Schmutz J."/>
            <person name="Larimer F."/>
            <person name="Land M."/>
            <person name="Hauser L."/>
            <person name="Kyrpides N."/>
            <person name="Mikhailova N."/>
            <person name="Brettar I."/>
            <person name="Klappenbach J."/>
            <person name="Konstantinidis K."/>
            <person name="Rodrigues J."/>
            <person name="Tiedje J."/>
            <person name="Richardson P."/>
        </authorList>
    </citation>
    <scope>NUCLEOTIDE SEQUENCE [LARGE SCALE GENOMIC DNA]</scope>
    <source>
        <strain evidence="5">OS155 / ATCC BAA-1091</strain>
    </source>
</reference>
<evidence type="ECO:0000256" key="2">
    <source>
        <dbReference type="ARBA" id="ARBA00022723"/>
    </source>
</evidence>
<keyword evidence="5" id="KW-1185">Reference proteome</keyword>
<feature type="binding site" evidence="3">
    <location>
        <position position="50"/>
    </location>
    <ligand>
        <name>a divalent metal cation</name>
        <dbReference type="ChEBI" id="CHEBI:60240"/>
    </ligand>
</feature>